<protein>
    <submittedName>
        <fullName evidence="2">Class I SAM-dependent methyltransferase</fullName>
    </submittedName>
</protein>
<dbReference type="InterPro" id="IPR029063">
    <property type="entry name" value="SAM-dependent_MTases_sf"/>
</dbReference>
<dbReference type="Pfam" id="PF08241">
    <property type="entry name" value="Methyltransf_11"/>
    <property type="match status" value="1"/>
</dbReference>
<dbReference type="Proteomes" id="UP001301797">
    <property type="component" value="Chromosome"/>
</dbReference>
<dbReference type="SUPFAM" id="SSF53335">
    <property type="entry name" value="S-adenosyl-L-methionine-dependent methyltransferases"/>
    <property type="match status" value="1"/>
</dbReference>
<keyword evidence="3" id="KW-1185">Reference proteome</keyword>
<reference evidence="2 3" key="1">
    <citation type="submission" date="2019-09" db="EMBL/GenBank/DDBJ databases">
        <title>The complete genome of Methanoplanus sp. FWC-SCC4.</title>
        <authorList>
            <person name="Chen S.-C."/>
            <person name="Zhou Y.-Z."/>
            <person name="Lai M.-C."/>
        </authorList>
    </citation>
    <scope>NUCLEOTIDE SEQUENCE [LARGE SCALE GENOMIC DNA]</scope>
    <source>
        <strain evidence="2 3">FWC-SCC4</strain>
    </source>
</reference>
<dbReference type="PANTHER" id="PTHR42912:SF93">
    <property type="entry name" value="N6-ADENOSINE-METHYLTRANSFERASE TMT1A"/>
    <property type="match status" value="1"/>
</dbReference>
<dbReference type="GO" id="GO:0008757">
    <property type="term" value="F:S-adenosylmethionine-dependent methyltransferase activity"/>
    <property type="evidence" value="ECO:0007669"/>
    <property type="project" value="InterPro"/>
</dbReference>
<dbReference type="CDD" id="cd02440">
    <property type="entry name" value="AdoMet_MTases"/>
    <property type="match status" value="1"/>
</dbReference>
<feature type="domain" description="Methyltransferase type 11" evidence="1">
    <location>
        <begin position="42"/>
        <end position="131"/>
    </location>
</feature>
<dbReference type="PANTHER" id="PTHR42912">
    <property type="entry name" value="METHYLTRANSFERASE"/>
    <property type="match status" value="1"/>
</dbReference>
<sequence length="233" mass="26689">MVTDVWDDVWDNKKVNSDYSLNYLNFIEKLDANLSAGKKIIEVGCGTGQTLEIFSRRHSTTGLDISKNALKIAKSKCDNPVNGDMFNMPFPDETFDLVYNSGVIEHFREPGNIRAIKEMARITRKGGNLMIIVPNSHCLWYRIWKYLSIKTNRFEFGYEEDYSLSRLKNAINRASPDLEIIDSFGIQALLPLATNNKEILSENIRKKICKVENYFPYKQHYAYGVGVIAKKSV</sequence>
<accession>A0AA97FCT1</accession>
<evidence type="ECO:0000259" key="1">
    <source>
        <dbReference type="Pfam" id="PF08241"/>
    </source>
</evidence>
<dbReference type="KEGG" id="mefw:F1737_10775"/>
<dbReference type="GO" id="GO:0032259">
    <property type="term" value="P:methylation"/>
    <property type="evidence" value="ECO:0007669"/>
    <property type="project" value="UniProtKB-KW"/>
</dbReference>
<evidence type="ECO:0000313" key="2">
    <source>
        <dbReference type="EMBL" id="WOF17125.1"/>
    </source>
</evidence>
<name>A0AA97FCT1_9EURY</name>
<evidence type="ECO:0000313" key="3">
    <source>
        <dbReference type="Proteomes" id="UP001301797"/>
    </source>
</evidence>
<keyword evidence="2" id="KW-0808">Transferase</keyword>
<keyword evidence="2" id="KW-0489">Methyltransferase</keyword>
<gene>
    <name evidence="2" type="ORF">F1737_10775</name>
</gene>
<dbReference type="RefSeq" id="WP_317136582.1">
    <property type="nucleotide sequence ID" value="NZ_CP043875.1"/>
</dbReference>
<dbReference type="EMBL" id="CP043875">
    <property type="protein sequence ID" value="WOF17125.1"/>
    <property type="molecule type" value="Genomic_DNA"/>
</dbReference>
<dbReference type="InterPro" id="IPR013216">
    <property type="entry name" value="Methyltransf_11"/>
</dbReference>
<dbReference type="InterPro" id="IPR050508">
    <property type="entry name" value="Methyltransf_Superfamily"/>
</dbReference>
<organism evidence="2 3">
    <name type="scientific">Methanochimaera problematica</name>
    <dbReference type="NCBI Taxonomy" id="2609417"/>
    <lineage>
        <taxon>Archaea</taxon>
        <taxon>Methanobacteriati</taxon>
        <taxon>Methanobacteriota</taxon>
        <taxon>Stenosarchaea group</taxon>
        <taxon>Methanomicrobia</taxon>
        <taxon>Methanomicrobiales</taxon>
        <taxon>Methanomicrobiaceae</taxon>
        <taxon>Methanochimaera</taxon>
    </lineage>
</organism>
<dbReference type="AlphaFoldDB" id="A0AA97FCT1"/>
<dbReference type="Gene3D" id="3.40.50.150">
    <property type="entry name" value="Vaccinia Virus protein VP39"/>
    <property type="match status" value="1"/>
</dbReference>
<proteinExistence type="predicted"/>
<dbReference type="GeneID" id="85230658"/>